<comment type="subcellular location">
    <subcellularLocation>
        <location evidence="9">Nucleus</location>
    </subcellularLocation>
</comment>
<keyword evidence="7 9" id="KW-0675">Receptor</keyword>
<reference evidence="15" key="1">
    <citation type="submission" date="2025-08" db="UniProtKB">
        <authorList>
            <consortium name="RefSeq"/>
        </authorList>
    </citation>
    <scope>IDENTIFICATION</scope>
</reference>
<feature type="compositionally biased region" description="Low complexity" evidence="11">
    <location>
        <begin position="36"/>
        <end position="46"/>
    </location>
</feature>
<evidence type="ECO:0000313" key="15">
    <source>
        <dbReference type="RefSeq" id="XP_014668376.1"/>
    </source>
</evidence>
<evidence type="ECO:0000313" key="14">
    <source>
        <dbReference type="Proteomes" id="UP000695022"/>
    </source>
</evidence>
<evidence type="ECO:0000259" key="13">
    <source>
        <dbReference type="PROSITE" id="PS51843"/>
    </source>
</evidence>
<feature type="domain" description="NR LBD" evidence="13">
    <location>
        <begin position="267"/>
        <end position="496"/>
    </location>
</feature>
<feature type="coiled-coil region" evidence="10">
    <location>
        <begin position="1"/>
        <end position="28"/>
    </location>
</feature>
<dbReference type="Proteomes" id="UP000695022">
    <property type="component" value="Unplaced"/>
</dbReference>
<dbReference type="PROSITE" id="PS00031">
    <property type="entry name" value="NUCLEAR_REC_DBD_1"/>
    <property type="match status" value="1"/>
</dbReference>
<dbReference type="SUPFAM" id="SSF57716">
    <property type="entry name" value="Glucocorticoid receptor-like (DNA-binding domain)"/>
    <property type="match status" value="1"/>
</dbReference>
<evidence type="ECO:0000256" key="3">
    <source>
        <dbReference type="ARBA" id="ARBA00022833"/>
    </source>
</evidence>
<dbReference type="Gene3D" id="1.10.565.10">
    <property type="entry name" value="Retinoid X Receptor"/>
    <property type="match status" value="1"/>
</dbReference>
<dbReference type="InterPro" id="IPR001723">
    <property type="entry name" value="Nuclear_hrmn_rcpt"/>
</dbReference>
<evidence type="ECO:0000256" key="5">
    <source>
        <dbReference type="ARBA" id="ARBA00023125"/>
    </source>
</evidence>
<dbReference type="Gene3D" id="3.30.50.10">
    <property type="entry name" value="Erythroid Transcription Factor GATA-1, subunit A"/>
    <property type="match status" value="1"/>
</dbReference>
<evidence type="ECO:0000256" key="7">
    <source>
        <dbReference type="ARBA" id="ARBA00023170"/>
    </source>
</evidence>
<accession>A0ABM1E855</accession>
<evidence type="ECO:0000256" key="2">
    <source>
        <dbReference type="ARBA" id="ARBA00022771"/>
    </source>
</evidence>
<dbReference type="PROSITE" id="PS51843">
    <property type="entry name" value="NR_LBD"/>
    <property type="match status" value="1"/>
</dbReference>
<keyword evidence="10" id="KW-0175">Coiled coil</keyword>
<dbReference type="PRINTS" id="PR00047">
    <property type="entry name" value="STROIDFINGER"/>
</dbReference>
<dbReference type="GeneID" id="106809715"/>
<dbReference type="PRINTS" id="PR00398">
    <property type="entry name" value="STRDHORMONER"/>
</dbReference>
<keyword evidence="14" id="KW-1185">Reference proteome</keyword>
<keyword evidence="5 9" id="KW-0238">DNA-binding</keyword>
<keyword evidence="4 9" id="KW-0805">Transcription regulation</keyword>
<evidence type="ECO:0000256" key="9">
    <source>
        <dbReference type="RuleBase" id="RU004334"/>
    </source>
</evidence>
<evidence type="ECO:0000256" key="11">
    <source>
        <dbReference type="SAM" id="MobiDB-lite"/>
    </source>
</evidence>
<organism evidence="14 15">
    <name type="scientific">Priapulus caudatus</name>
    <name type="common">Priapulid worm</name>
    <dbReference type="NCBI Taxonomy" id="37621"/>
    <lineage>
        <taxon>Eukaryota</taxon>
        <taxon>Metazoa</taxon>
        <taxon>Ecdysozoa</taxon>
        <taxon>Scalidophora</taxon>
        <taxon>Priapulida</taxon>
        <taxon>Priapulimorpha</taxon>
        <taxon>Priapulimorphida</taxon>
        <taxon>Priapulidae</taxon>
        <taxon>Priapulus</taxon>
    </lineage>
</organism>
<dbReference type="SMART" id="SM00399">
    <property type="entry name" value="ZnF_C4"/>
    <property type="match status" value="1"/>
</dbReference>
<comment type="similarity">
    <text evidence="9">Belongs to the nuclear hormone receptor family.</text>
</comment>
<keyword evidence="8 9" id="KW-0539">Nucleus</keyword>
<dbReference type="PROSITE" id="PS51030">
    <property type="entry name" value="NUCLEAR_REC_DBD_2"/>
    <property type="match status" value="1"/>
</dbReference>
<gene>
    <name evidence="15" type="primary">LOC106809715</name>
</gene>
<feature type="region of interest" description="Disordered" evidence="11">
    <location>
        <begin position="31"/>
        <end position="67"/>
    </location>
</feature>
<dbReference type="InterPro" id="IPR035500">
    <property type="entry name" value="NHR-like_dom_sf"/>
</dbReference>
<sequence length="504" mass="55300">MAAATDTLAAVTADIQNLYREIEMLNESADYEDISSELSESSSSSSPGGVTHVSMSPDAEKSFAWSPPGGGTASKQLLHGKYYAVGGDVQHPSESVQIFVNLEDVSLPPTTTNACVSVLTTPDTTRPSMGDNRVRIGVARAATKKLSQLPTVRFCQVCNDYASGFHYGAWSCEGCKAFFKRSIQGPTDYVCPATNSCTIDKHRRKSCQACRLQKCLDVGMSRSAKPGARREVDRQLVRQRTLKRAAAAADGVVAGADEPTAAKIKREVPSCTNPLVQTMLECDYYIGLSGHDHSATLDETTMMATITKIADRELVFTINWVKHVPGYSDLPLNDQVGLLETTWFELMTHELCFRSMPLRGDKIVFAPDFVLDRSAMKVAGIEAIGGTLLAITRKFAELRLSREELICLKGLSLVSTCLKSHESGSRVQKIETSLLEALHEAIVINGCRDRFRMARLLLIISDVRYVATLGVAHLFQLKTEQTIPMLLQEMVTAQFIQQHALRKT</sequence>
<evidence type="ECO:0000256" key="6">
    <source>
        <dbReference type="ARBA" id="ARBA00023163"/>
    </source>
</evidence>
<keyword evidence="3 9" id="KW-0862">Zinc</keyword>
<dbReference type="Pfam" id="PF00105">
    <property type="entry name" value="zf-C4"/>
    <property type="match status" value="1"/>
</dbReference>
<evidence type="ECO:0000256" key="8">
    <source>
        <dbReference type="ARBA" id="ARBA00023242"/>
    </source>
</evidence>
<dbReference type="SUPFAM" id="SSF48508">
    <property type="entry name" value="Nuclear receptor ligand-binding domain"/>
    <property type="match status" value="1"/>
</dbReference>
<keyword evidence="2 9" id="KW-0863">Zinc-finger</keyword>
<protein>
    <submittedName>
        <fullName evidence="15">Estrogen receptor beta-like</fullName>
    </submittedName>
</protein>
<dbReference type="RefSeq" id="XP_014668376.1">
    <property type="nucleotide sequence ID" value="XM_014812890.1"/>
</dbReference>
<dbReference type="PANTHER" id="PTHR48092">
    <property type="entry name" value="KNIRPS-RELATED PROTEIN-RELATED"/>
    <property type="match status" value="1"/>
</dbReference>
<dbReference type="InterPro" id="IPR000536">
    <property type="entry name" value="Nucl_hrmn_rcpt_lig-bd"/>
</dbReference>
<feature type="domain" description="Nuclear receptor" evidence="12">
    <location>
        <begin position="152"/>
        <end position="227"/>
    </location>
</feature>
<proteinExistence type="inferred from homology"/>
<dbReference type="InterPro" id="IPR001628">
    <property type="entry name" value="Znf_hrmn_rcpt"/>
</dbReference>
<evidence type="ECO:0000256" key="10">
    <source>
        <dbReference type="SAM" id="Coils"/>
    </source>
</evidence>
<evidence type="ECO:0000259" key="12">
    <source>
        <dbReference type="PROSITE" id="PS51030"/>
    </source>
</evidence>
<dbReference type="InterPro" id="IPR050200">
    <property type="entry name" value="Nuclear_hormone_rcpt_NR3"/>
</dbReference>
<evidence type="ECO:0000256" key="1">
    <source>
        <dbReference type="ARBA" id="ARBA00022723"/>
    </source>
</evidence>
<evidence type="ECO:0000256" key="4">
    <source>
        <dbReference type="ARBA" id="ARBA00023015"/>
    </source>
</evidence>
<keyword evidence="1 9" id="KW-0479">Metal-binding</keyword>
<keyword evidence="6 9" id="KW-0804">Transcription</keyword>
<dbReference type="CDD" id="cd07171">
    <property type="entry name" value="NR_DBD_ER"/>
    <property type="match status" value="1"/>
</dbReference>
<dbReference type="InterPro" id="IPR013088">
    <property type="entry name" value="Znf_NHR/GATA"/>
</dbReference>
<name>A0ABM1E855_PRICU</name>
<dbReference type="SMART" id="SM00430">
    <property type="entry name" value="HOLI"/>
    <property type="match status" value="1"/>
</dbReference>
<dbReference type="Pfam" id="PF00104">
    <property type="entry name" value="Hormone_recep"/>
    <property type="match status" value="1"/>
</dbReference>